<evidence type="ECO:0000256" key="2">
    <source>
        <dbReference type="ARBA" id="ARBA00022741"/>
    </source>
</evidence>
<reference evidence="6 7" key="1">
    <citation type="submission" date="2018-11" db="EMBL/GenBank/DDBJ databases">
        <title>Clostridium sp. nov., a member of the family Erysipelotrichaceae isolated from pig faeces.</title>
        <authorList>
            <person name="Chang Y.-H."/>
        </authorList>
    </citation>
    <scope>NUCLEOTIDE SEQUENCE [LARGE SCALE GENOMIC DNA]</scope>
    <source>
        <strain evidence="6 7">YH-panp20</strain>
    </source>
</reference>
<feature type="domain" description="ABC transporter" evidence="5">
    <location>
        <begin position="2"/>
        <end position="224"/>
    </location>
</feature>
<dbReference type="Proteomes" id="UP000276568">
    <property type="component" value="Unassembled WGS sequence"/>
</dbReference>
<comment type="caution">
    <text evidence="6">The sequence shown here is derived from an EMBL/GenBank/DDBJ whole genome shotgun (WGS) entry which is preliminary data.</text>
</comment>
<accession>A0A3N0HYW7</accession>
<dbReference type="PANTHER" id="PTHR19211">
    <property type="entry name" value="ATP-BINDING TRANSPORT PROTEIN-RELATED"/>
    <property type="match status" value="1"/>
</dbReference>
<dbReference type="SMART" id="SM00382">
    <property type="entry name" value="AAA"/>
    <property type="match status" value="2"/>
</dbReference>
<dbReference type="PROSITE" id="PS50893">
    <property type="entry name" value="ABC_TRANSPORTER_2"/>
    <property type="match status" value="1"/>
</dbReference>
<dbReference type="InterPro" id="IPR017871">
    <property type="entry name" value="ABC_transporter-like_CS"/>
</dbReference>
<organism evidence="6 7">
    <name type="scientific">Absicoccus porci</name>
    <dbReference type="NCBI Taxonomy" id="2486576"/>
    <lineage>
        <taxon>Bacteria</taxon>
        <taxon>Bacillati</taxon>
        <taxon>Bacillota</taxon>
        <taxon>Erysipelotrichia</taxon>
        <taxon>Erysipelotrichales</taxon>
        <taxon>Erysipelotrichaceae</taxon>
        <taxon>Absicoccus</taxon>
    </lineage>
</organism>
<name>A0A3N0HYW7_9FIRM</name>
<dbReference type="Pfam" id="PF00005">
    <property type="entry name" value="ABC_tran"/>
    <property type="match status" value="2"/>
</dbReference>
<sequence length="505" mass="57904">MLQIQNCTLLHTKDGHYLMNNFSMTANPGDKIVLIGEEGNGKSTFLQWIYDPSYIQSYIEYHGQCIQTNERLAYLPQQLPAKDQALTIYEFFCESEAFFDHQTDIGKYAKTLGSPADLAFSDQKMMTLSGGEKVKVQLLRLLLDEPTCILLDEPSNDLDIQTLEWLETWINAYPGILFYITHDETLIENTANQILHFEQLKKKTQPKVSLFKGDYSTYLQTRQRAYAHQMQQAQEQRKEKKERDAKFQRIQQKVEHAQNTITRQDAHGGQLLKKKMHAVKSMERRFEKDDANMLDIPEQEEAIRWMWMDPTPIPTSKQIIQLHLDTLKTNRMLAQNINLSIVGPEKVCIIGKNGAGKSTLLNIIYDQLVKREDITVAYMPQNYSDQMDLAQSPIAFLSTYCSNQTIIRNGLAALKFTREEMEHDLAQLSGGQLAKCFFLAMGLKQANVLILDEPTRNLSPLSNPLIRSMFQQFSGTIISVSHDRKYISEVCDVVYVLDDTGLHIS</sequence>
<dbReference type="GO" id="GO:0005524">
    <property type="term" value="F:ATP binding"/>
    <property type="evidence" value="ECO:0007669"/>
    <property type="project" value="UniProtKB-KW"/>
</dbReference>
<dbReference type="InterPro" id="IPR003439">
    <property type="entry name" value="ABC_transporter-like_ATP-bd"/>
</dbReference>
<dbReference type="RefSeq" id="WP_128521018.1">
    <property type="nucleotide sequence ID" value="NZ_RJQC01000004.1"/>
</dbReference>
<dbReference type="PANTHER" id="PTHR19211:SF14">
    <property type="entry name" value="ATP-BINDING CASSETTE SUB-FAMILY F MEMBER 1"/>
    <property type="match status" value="1"/>
</dbReference>
<feature type="coiled-coil region" evidence="4">
    <location>
        <begin position="223"/>
        <end position="250"/>
    </location>
</feature>
<dbReference type="InterPro" id="IPR003593">
    <property type="entry name" value="AAA+_ATPase"/>
</dbReference>
<keyword evidence="2" id="KW-0547">Nucleotide-binding</keyword>
<evidence type="ECO:0000313" key="6">
    <source>
        <dbReference type="EMBL" id="RNM29332.1"/>
    </source>
</evidence>
<keyword evidence="7" id="KW-1185">Reference proteome</keyword>
<gene>
    <name evidence="6" type="ORF">EDX97_10035</name>
</gene>
<evidence type="ECO:0000313" key="7">
    <source>
        <dbReference type="Proteomes" id="UP000276568"/>
    </source>
</evidence>
<keyword evidence="1" id="KW-0677">Repeat</keyword>
<dbReference type="SUPFAM" id="SSF52540">
    <property type="entry name" value="P-loop containing nucleoside triphosphate hydrolases"/>
    <property type="match status" value="2"/>
</dbReference>
<proteinExistence type="predicted"/>
<dbReference type="Gene3D" id="3.40.50.300">
    <property type="entry name" value="P-loop containing nucleotide triphosphate hydrolases"/>
    <property type="match status" value="2"/>
</dbReference>
<evidence type="ECO:0000256" key="4">
    <source>
        <dbReference type="SAM" id="Coils"/>
    </source>
</evidence>
<dbReference type="AlphaFoldDB" id="A0A3N0HYW7"/>
<dbReference type="InterPro" id="IPR050611">
    <property type="entry name" value="ABCF"/>
</dbReference>
<dbReference type="CDD" id="cd03221">
    <property type="entry name" value="ABCF_EF-3"/>
    <property type="match status" value="1"/>
</dbReference>
<keyword evidence="4" id="KW-0175">Coiled coil</keyword>
<dbReference type="GO" id="GO:0016887">
    <property type="term" value="F:ATP hydrolysis activity"/>
    <property type="evidence" value="ECO:0007669"/>
    <property type="project" value="InterPro"/>
</dbReference>
<evidence type="ECO:0000256" key="1">
    <source>
        <dbReference type="ARBA" id="ARBA00022737"/>
    </source>
</evidence>
<dbReference type="EMBL" id="RJQC01000004">
    <property type="protein sequence ID" value="RNM29332.1"/>
    <property type="molecule type" value="Genomic_DNA"/>
</dbReference>
<dbReference type="InterPro" id="IPR027417">
    <property type="entry name" value="P-loop_NTPase"/>
</dbReference>
<dbReference type="PROSITE" id="PS00211">
    <property type="entry name" value="ABC_TRANSPORTER_1"/>
    <property type="match status" value="1"/>
</dbReference>
<evidence type="ECO:0000259" key="5">
    <source>
        <dbReference type="PROSITE" id="PS50893"/>
    </source>
</evidence>
<protein>
    <submittedName>
        <fullName evidence="6">ABC transporter ATP-binding protein</fullName>
    </submittedName>
</protein>
<dbReference type="OrthoDB" id="9801441at2"/>
<keyword evidence="3 6" id="KW-0067">ATP-binding</keyword>
<evidence type="ECO:0000256" key="3">
    <source>
        <dbReference type="ARBA" id="ARBA00022840"/>
    </source>
</evidence>